<name>A0A7C9VM59_9BRAD</name>
<reference evidence="2" key="1">
    <citation type="submission" date="2020-02" db="EMBL/GenBank/DDBJ databases">
        <title>Draft genome sequence of Candidatus Afipia apatlaquensis IBT-C3, a potential strain for decolorization of textile dyes.</title>
        <authorList>
            <person name="Sanchez-Reyes A."/>
            <person name="Breton-Deval L."/>
            <person name="Mangelson H."/>
            <person name="Sanchez-Flores A."/>
        </authorList>
    </citation>
    <scope>NUCLEOTIDE SEQUENCE [LARGE SCALE GENOMIC DNA]</scope>
    <source>
        <strain evidence="2">IBT-C3</strain>
    </source>
</reference>
<dbReference type="InterPro" id="IPR004675">
    <property type="entry name" value="AhpD_core"/>
</dbReference>
<evidence type="ECO:0000313" key="2">
    <source>
        <dbReference type="EMBL" id="NGX99669.1"/>
    </source>
</evidence>
<accession>A0A7C9VM59</accession>
<dbReference type="PANTHER" id="PTHR35446">
    <property type="entry name" value="SI:CH211-175M2.5"/>
    <property type="match status" value="1"/>
</dbReference>
<dbReference type="NCBIfam" id="TIGR00778">
    <property type="entry name" value="ahpD_dom"/>
    <property type="match status" value="1"/>
</dbReference>
<feature type="domain" description="Carboxymuconolactone decarboxylase-like" evidence="1">
    <location>
        <begin position="45"/>
        <end position="119"/>
    </location>
</feature>
<dbReference type="PANTHER" id="PTHR35446:SF3">
    <property type="entry name" value="CMD DOMAIN-CONTAINING PROTEIN"/>
    <property type="match status" value="1"/>
</dbReference>
<dbReference type="AlphaFoldDB" id="A0A7C9VM59"/>
<dbReference type="Pfam" id="PF02627">
    <property type="entry name" value="CMD"/>
    <property type="match status" value="1"/>
</dbReference>
<dbReference type="EMBL" id="JAAMRR010001646">
    <property type="protein sequence ID" value="NGX99669.1"/>
    <property type="molecule type" value="Genomic_DNA"/>
</dbReference>
<organism evidence="2 3">
    <name type="scientific">Candidatus Afipia apatlaquensis</name>
    <dbReference type="NCBI Taxonomy" id="2712852"/>
    <lineage>
        <taxon>Bacteria</taxon>
        <taxon>Pseudomonadati</taxon>
        <taxon>Pseudomonadota</taxon>
        <taxon>Alphaproteobacteria</taxon>
        <taxon>Hyphomicrobiales</taxon>
        <taxon>Nitrobacteraceae</taxon>
        <taxon>Afipia</taxon>
    </lineage>
</organism>
<protein>
    <submittedName>
        <fullName evidence="2">Carboxymuconolactone decarboxylase family protein</fullName>
    </submittedName>
</protein>
<sequence>MSRIAIPASVDAAPAASRPFLDAVNKQLGSVPNLFRLVATSPASLEGYLGLFGALGKGQLPAPTRERIALAVAQINGCDYCLSAHTYLGKNLAKLDDAEITANRNGASNDPKADAAVKFAATVTRERGHVNDAALQSVRAAGYDDAQILEIVLHVALNTLTNYVNEVAKTDVDFPVVHARDAA</sequence>
<dbReference type="Gene3D" id="1.20.1290.10">
    <property type="entry name" value="AhpD-like"/>
    <property type="match status" value="1"/>
</dbReference>
<dbReference type="SUPFAM" id="SSF69118">
    <property type="entry name" value="AhpD-like"/>
    <property type="match status" value="1"/>
</dbReference>
<dbReference type="InterPro" id="IPR003779">
    <property type="entry name" value="CMD-like"/>
</dbReference>
<evidence type="ECO:0000313" key="3">
    <source>
        <dbReference type="Proteomes" id="UP000480266"/>
    </source>
</evidence>
<keyword evidence="3" id="KW-1185">Reference proteome</keyword>
<dbReference type="GO" id="GO:0051920">
    <property type="term" value="F:peroxiredoxin activity"/>
    <property type="evidence" value="ECO:0007669"/>
    <property type="project" value="InterPro"/>
</dbReference>
<gene>
    <name evidence="2" type="ORF">G4V63_32125</name>
</gene>
<dbReference type="Proteomes" id="UP000480266">
    <property type="component" value="Unassembled WGS sequence"/>
</dbReference>
<proteinExistence type="predicted"/>
<dbReference type="InterPro" id="IPR029032">
    <property type="entry name" value="AhpD-like"/>
</dbReference>
<comment type="caution">
    <text evidence="2">The sequence shown here is derived from an EMBL/GenBank/DDBJ whole genome shotgun (WGS) entry which is preliminary data.</text>
</comment>
<evidence type="ECO:0000259" key="1">
    <source>
        <dbReference type="Pfam" id="PF02627"/>
    </source>
</evidence>